<evidence type="ECO:0000259" key="2">
    <source>
        <dbReference type="Pfam" id="PF03703"/>
    </source>
</evidence>
<feature type="domain" description="YdbS-like PH" evidence="2">
    <location>
        <begin position="61"/>
        <end position="141"/>
    </location>
</feature>
<dbReference type="Proteomes" id="UP000028875">
    <property type="component" value="Unassembled WGS sequence"/>
</dbReference>
<dbReference type="InterPro" id="IPR005182">
    <property type="entry name" value="YdbS-like_PH"/>
</dbReference>
<comment type="caution">
    <text evidence="3">The sequence shown here is derived from an EMBL/GenBank/DDBJ whole genome shotgun (WGS) entry which is preliminary data.</text>
</comment>
<sequence>MYRAKRMHPAVILFQFFKSLREMIIPIVVAFFAFRDEHFMYFIGAITLVTVLLVTFSTITWLRFTYTVTDEELRIESGIFIKKKRYISKGRIQSIDLTANVLHRLLGLAKVQIETAGSGTSAEASLTAVKVAEAEQLRNLLKVTKVATSEVGETKTVQAPFYQITNKRLFIAGTTSGSIGVLLAFIAFALSELEQFIPDNYFDHTIQWIIGLSVVLIVIITIGFLFVLWLLGIVGTMVKYGHFRIERRDEELFITRGLLEKKQITIPLKRIQAIGMKESMIRQPFGYVSLFAEVAGGSLDKGEEYSTLLFPIMKKDEVEDFLRTLLPSYSYPIEPTWRKLPIKAKKFYMLRGVIPFILIAIPIAIFIPTFLWTVIVFLILGLYLGYLRYSDGGFLIQEKRLMIRCRTFSRITVVLFHKRIQAYEKKQHIAHRKQNLANFKLSIIGKYGSGKHYQLKEVKDVQADSLADWFSYRV</sequence>
<keyword evidence="1" id="KW-0472">Membrane</keyword>
<feature type="transmembrane region" description="Helical" evidence="1">
    <location>
        <begin position="169"/>
        <end position="190"/>
    </location>
</feature>
<dbReference type="STRING" id="1462526.BN990_03263"/>
<dbReference type="eggNOG" id="COG3428">
    <property type="taxonomic scope" value="Bacteria"/>
</dbReference>
<evidence type="ECO:0000313" key="3">
    <source>
        <dbReference type="EMBL" id="CDQ40915.1"/>
    </source>
</evidence>
<evidence type="ECO:0000313" key="4">
    <source>
        <dbReference type="Proteomes" id="UP000028875"/>
    </source>
</evidence>
<organism evidence="3 4">
    <name type="scientific">Virgibacillus massiliensis</name>
    <dbReference type="NCBI Taxonomy" id="1462526"/>
    <lineage>
        <taxon>Bacteria</taxon>
        <taxon>Bacillati</taxon>
        <taxon>Bacillota</taxon>
        <taxon>Bacilli</taxon>
        <taxon>Bacillales</taxon>
        <taxon>Bacillaceae</taxon>
        <taxon>Virgibacillus</taxon>
    </lineage>
</organism>
<feature type="transmembrane region" description="Helical" evidence="1">
    <location>
        <begin position="348"/>
        <end position="365"/>
    </location>
</feature>
<reference evidence="4" key="2">
    <citation type="submission" date="2014-05" db="EMBL/GenBank/DDBJ databases">
        <title>Draft genome sequence of Virgibacillus massiliensis Vm-5.</title>
        <authorList>
            <person name="Khelaifia S."/>
            <person name="Croce O."/>
            <person name="Lagier J.C."/>
            <person name="Raoult D."/>
        </authorList>
    </citation>
    <scope>NUCLEOTIDE SEQUENCE [LARGE SCALE GENOMIC DNA]</scope>
    <source>
        <strain evidence="4">Vm-5</strain>
    </source>
</reference>
<name>A0A024QFE3_9BACI</name>
<feature type="domain" description="YdbS-like PH" evidence="2">
    <location>
        <begin position="394"/>
        <end position="448"/>
    </location>
</feature>
<proteinExistence type="predicted"/>
<feature type="transmembrane region" description="Helical" evidence="1">
    <location>
        <begin position="210"/>
        <end position="238"/>
    </location>
</feature>
<gene>
    <name evidence="3" type="ORF">BN990_03263</name>
</gene>
<dbReference type="PANTHER" id="PTHR34473">
    <property type="entry name" value="UPF0699 TRANSMEMBRANE PROTEIN YDBS"/>
    <property type="match status" value="1"/>
</dbReference>
<protein>
    <submittedName>
        <fullName evidence="3">Bacterial membrane flanked domain protein</fullName>
    </submittedName>
</protein>
<keyword evidence="1" id="KW-1133">Transmembrane helix</keyword>
<dbReference type="OrthoDB" id="2195155at2"/>
<keyword evidence="1" id="KW-0812">Transmembrane</keyword>
<dbReference type="Pfam" id="PF03703">
    <property type="entry name" value="bPH_2"/>
    <property type="match status" value="3"/>
</dbReference>
<dbReference type="PIRSF" id="PIRSF026631">
    <property type="entry name" value="UCP026631"/>
    <property type="match status" value="1"/>
</dbReference>
<evidence type="ECO:0000256" key="1">
    <source>
        <dbReference type="SAM" id="Phobius"/>
    </source>
</evidence>
<feature type="transmembrane region" description="Helical" evidence="1">
    <location>
        <begin position="12"/>
        <end position="34"/>
    </location>
</feature>
<accession>A0A024QFE3</accession>
<dbReference type="EMBL" id="CCDP010000002">
    <property type="protein sequence ID" value="CDQ40915.1"/>
    <property type="molecule type" value="Genomic_DNA"/>
</dbReference>
<feature type="domain" description="YdbS-like PH" evidence="2">
    <location>
        <begin position="242"/>
        <end position="324"/>
    </location>
</feature>
<keyword evidence="4" id="KW-1185">Reference proteome</keyword>
<dbReference type="InterPro" id="IPR014529">
    <property type="entry name" value="UCP026631"/>
</dbReference>
<feature type="transmembrane region" description="Helical" evidence="1">
    <location>
        <begin position="371"/>
        <end position="389"/>
    </location>
</feature>
<reference evidence="3 4" key="1">
    <citation type="submission" date="2014-03" db="EMBL/GenBank/DDBJ databases">
        <authorList>
            <person name="Urmite Genomes U."/>
        </authorList>
    </citation>
    <scope>NUCLEOTIDE SEQUENCE [LARGE SCALE GENOMIC DNA]</scope>
    <source>
        <strain evidence="3 4">Vm-5</strain>
    </source>
</reference>
<dbReference type="PANTHER" id="PTHR34473:SF2">
    <property type="entry name" value="UPF0699 TRANSMEMBRANE PROTEIN YDBT"/>
    <property type="match status" value="1"/>
</dbReference>
<dbReference type="RefSeq" id="WP_021288597.1">
    <property type="nucleotide sequence ID" value="NZ_BNER01000007.1"/>
</dbReference>
<feature type="transmembrane region" description="Helical" evidence="1">
    <location>
        <begin position="40"/>
        <end position="64"/>
    </location>
</feature>
<dbReference type="AlphaFoldDB" id="A0A024QFE3"/>